<organism evidence="3 4">
    <name type="scientific">Pseudodesulfovibrio profundus</name>
    <dbReference type="NCBI Taxonomy" id="57320"/>
    <lineage>
        <taxon>Bacteria</taxon>
        <taxon>Pseudomonadati</taxon>
        <taxon>Thermodesulfobacteriota</taxon>
        <taxon>Desulfovibrionia</taxon>
        <taxon>Desulfovibrionales</taxon>
        <taxon>Desulfovibrionaceae</taxon>
    </lineage>
</organism>
<evidence type="ECO:0000313" key="4">
    <source>
        <dbReference type="Proteomes" id="UP000219215"/>
    </source>
</evidence>
<dbReference type="KEGG" id="pprf:DPRO_2834"/>
<accession>A0A2C8FB17</accession>
<sequence length="155" mass="17342">MRHLQKRKQRRGIATMELALILPFILVMTMGLIELGTMFYSWMTLQKAAQTGARFATTGIGEEEGTRNAQIVQITEEWVASLDKGNKEVVLRFWPTREASGEGVEGSAGGPCQLVEVAVNYAYHPFTPLISSLLPEVIMMEGSERKLNEPWKPCE</sequence>
<keyword evidence="1" id="KW-0472">Membrane</keyword>
<dbReference type="AlphaFoldDB" id="A0A2C8FB17"/>
<feature type="transmembrane region" description="Helical" evidence="1">
    <location>
        <begin position="20"/>
        <end position="43"/>
    </location>
</feature>
<evidence type="ECO:0000259" key="2">
    <source>
        <dbReference type="Pfam" id="PF07811"/>
    </source>
</evidence>
<dbReference type="Proteomes" id="UP000219215">
    <property type="component" value="Chromosome DPRO"/>
</dbReference>
<dbReference type="EMBL" id="LT907975">
    <property type="protein sequence ID" value="SOB59744.1"/>
    <property type="molecule type" value="Genomic_DNA"/>
</dbReference>
<keyword evidence="1" id="KW-1133">Transmembrane helix</keyword>
<evidence type="ECO:0000256" key="1">
    <source>
        <dbReference type="SAM" id="Phobius"/>
    </source>
</evidence>
<name>A0A2C8FB17_9BACT</name>
<gene>
    <name evidence="3" type="ORF">DPRO_2834</name>
</gene>
<dbReference type="InterPro" id="IPR012495">
    <property type="entry name" value="TadE-like_dom"/>
</dbReference>
<proteinExistence type="predicted"/>
<keyword evidence="4" id="KW-1185">Reference proteome</keyword>
<evidence type="ECO:0000313" key="3">
    <source>
        <dbReference type="EMBL" id="SOB59744.1"/>
    </source>
</evidence>
<feature type="domain" description="TadE-like" evidence="2">
    <location>
        <begin position="12"/>
        <end position="54"/>
    </location>
</feature>
<reference evidence="4" key="1">
    <citation type="submission" date="2017-09" db="EMBL/GenBank/DDBJ databases">
        <authorList>
            <person name="Regsiter A."/>
            <person name="William W."/>
        </authorList>
    </citation>
    <scope>NUCLEOTIDE SEQUENCE [LARGE SCALE GENOMIC DNA]</scope>
    <source>
        <strain evidence="4">500-1</strain>
    </source>
</reference>
<keyword evidence="1" id="KW-0812">Transmembrane</keyword>
<protein>
    <submittedName>
        <fullName evidence="3">TadE family protein</fullName>
    </submittedName>
</protein>
<dbReference type="Pfam" id="PF07811">
    <property type="entry name" value="TadE"/>
    <property type="match status" value="1"/>
</dbReference>
<dbReference type="RefSeq" id="WP_097012573.1">
    <property type="nucleotide sequence ID" value="NZ_LT907975.1"/>
</dbReference>
<dbReference type="OrthoDB" id="5458110at2"/>